<dbReference type="OrthoDB" id="196738at2"/>
<dbReference type="STRING" id="332977.SAMN05421740_102721"/>
<dbReference type="EMBL" id="FNZR01000002">
    <property type="protein sequence ID" value="SEK79664.1"/>
    <property type="molecule type" value="Genomic_DNA"/>
</dbReference>
<reference evidence="3" key="1">
    <citation type="submission" date="2016-10" db="EMBL/GenBank/DDBJ databases">
        <authorList>
            <person name="Varghese N."/>
            <person name="Submissions S."/>
        </authorList>
    </citation>
    <scope>NUCLEOTIDE SEQUENCE [LARGE SCALE GENOMIC DNA]</scope>
    <source>
        <strain evidence="3">Jip14</strain>
    </source>
</reference>
<feature type="domain" description="Haem-binding" evidence="1">
    <location>
        <begin position="12"/>
        <end position="141"/>
    </location>
</feature>
<keyword evidence="3" id="KW-1185">Reference proteome</keyword>
<dbReference type="InterPro" id="IPR038142">
    <property type="entry name" value="Cytochrome_P460_sp"/>
</dbReference>
<dbReference type="Pfam" id="PF16694">
    <property type="entry name" value="Cytochrome_P460"/>
    <property type="match status" value="1"/>
</dbReference>
<dbReference type="InterPro" id="IPR032033">
    <property type="entry name" value="Cytochrome_P460"/>
</dbReference>
<gene>
    <name evidence="2" type="ORF">SAMN05421740_102721</name>
</gene>
<dbReference type="Pfam" id="PF14376">
    <property type="entry name" value="Haem_bd"/>
    <property type="match status" value="1"/>
</dbReference>
<evidence type="ECO:0000259" key="1">
    <source>
        <dbReference type="SMART" id="SM01235"/>
    </source>
</evidence>
<dbReference type="Proteomes" id="UP000198916">
    <property type="component" value="Unassembled WGS sequence"/>
</dbReference>
<evidence type="ECO:0000313" key="2">
    <source>
        <dbReference type="EMBL" id="SEK79664.1"/>
    </source>
</evidence>
<dbReference type="InterPro" id="IPR025992">
    <property type="entry name" value="Haem-bd"/>
</dbReference>
<evidence type="ECO:0000313" key="3">
    <source>
        <dbReference type="Proteomes" id="UP000198916"/>
    </source>
</evidence>
<dbReference type="Gene3D" id="3.50.70.20">
    <property type="entry name" value="Cytochrome P460"/>
    <property type="match status" value="1"/>
</dbReference>
<dbReference type="AlphaFoldDB" id="A0A1H7JZ66"/>
<organism evidence="2 3">
    <name type="scientific">Parapedobacter koreensis</name>
    <dbReference type="NCBI Taxonomy" id="332977"/>
    <lineage>
        <taxon>Bacteria</taxon>
        <taxon>Pseudomonadati</taxon>
        <taxon>Bacteroidota</taxon>
        <taxon>Sphingobacteriia</taxon>
        <taxon>Sphingobacteriales</taxon>
        <taxon>Sphingobacteriaceae</taxon>
        <taxon>Parapedobacter</taxon>
    </lineage>
</organism>
<dbReference type="CDD" id="cd20753">
    <property type="entry name" value="cyt_P460_Mc-like"/>
    <property type="match status" value="1"/>
</dbReference>
<proteinExistence type="predicted"/>
<dbReference type="SMART" id="SM01235">
    <property type="entry name" value="Haem_bd"/>
    <property type="match status" value="1"/>
</dbReference>
<dbReference type="RefSeq" id="WP_090604126.1">
    <property type="nucleotide sequence ID" value="NZ_FNZR01000002.1"/>
</dbReference>
<name>A0A1H7JZ66_9SPHI</name>
<protein>
    <submittedName>
        <fullName evidence="2">Haem-binding domain-containing protein</fullName>
    </submittedName>
</protein>
<sequence>MKKASIILILVTICIGLLQFIGPEEPEYQPVNDLTGIPQEVNAIIRSSCFDCHSTQTELRWYDKLTPANYIVSNHIAKGREALDFSTWDSLAPADQNTKLYYSLNKILQGEMPLFSYTAIHPNAKLSTDDIMTLKNFLITRTPRKPIDSIQIHESNQQFSDFVDGKMALSKQSVQPAPNGIDYIPDYRNWKVISISDRFDNGTMRIIYGNDIAVKAIQNHATNPWPDGAIFAKTAWKQQANADGSITAGSFVQVEFMIKDTHKYAATNDWGWARWRGTDLKPYGGKALFTAECIACHQPMKNNDYVFTKPLYLKDYQQKTNKK</sequence>
<accession>A0A1H7JZ66</accession>